<dbReference type="InterPro" id="IPR023828">
    <property type="entry name" value="Peptidase_S8_Ser-AS"/>
</dbReference>
<dbReference type="GO" id="GO:0006508">
    <property type="term" value="P:proteolysis"/>
    <property type="evidence" value="ECO:0007669"/>
    <property type="project" value="UniProtKB-KW"/>
</dbReference>
<dbReference type="GO" id="GO:0004252">
    <property type="term" value="F:serine-type endopeptidase activity"/>
    <property type="evidence" value="ECO:0007669"/>
    <property type="project" value="UniProtKB-UniRule"/>
</dbReference>
<dbReference type="Proteomes" id="UP000502498">
    <property type="component" value="Chromosome"/>
</dbReference>
<organism evidence="9 10">
    <name type="scientific">Microbacterium hominis</name>
    <dbReference type="NCBI Taxonomy" id="162426"/>
    <lineage>
        <taxon>Bacteria</taxon>
        <taxon>Bacillati</taxon>
        <taxon>Actinomycetota</taxon>
        <taxon>Actinomycetes</taxon>
        <taxon>Micrococcales</taxon>
        <taxon>Microbacteriaceae</taxon>
        <taxon>Microbacterium</taxon>
    </lineage>
</organism>
<evidence type="ECO:0000256" key="2">
    <source>
        <dbReference type="ARBA" id="ARBA00022670"/>
    </source>
</evidence>
<reference evidence="9 10" key="1">
    <citation type="submission" date="2020-05" db="EMBL/GenBank/DDBJ databases">
        <title>Strain PA2F3 complete genome.</title>
        <authorList>
            <person name="Kim Y.-S."/>
            <person name="Kim S.-J."/>
            <person name="Jung H.-k."/>
            <person name="Kim S.-E."/>
            <person name="Kim K.-H."/>
        </authorList>
    </citation>
    <scope>NUCLEOTIDE SEQUENCE [LARGE SCALE GENOMIC DNA]</scope>
    <source>
        <strain evidence="9 10">PA2F3</strain>
    </source>
</reference>
<dbReference type="AlphaFoldDB" id="A0A7D4Q3A0"/>
<feature type="active site" description="Charge relay system" evidence="5 6">
    <location>
        <position position="443"/>
    </location>
</feature>
<dbReference type="InterPro" id="IPR022398">
    <property type="entry name" value="Peptidase_S8_His-AS"/>
</dbReference>
<evidence type="ECO:0000313" key="9">
    <source>
        <dbReference type="EMBL" id="QKJ20812.1"/>
    </source>
</evidence>
<dbReference type="PANTHER" id="PTHR43806">
    <property type="entry name" value="PEPTIDASE S8"/>
    <property type="match status" value="1"/>
</dbReference>
<evidence type="ECO:0000256" key="5">
    <source>
        <dbReference type="PIRSR" id="PIRSR615500-1"/>
    </source>
</evidence>
<dbReference type="InterPro" id="IPR000209">
    <property type="entry name" value="Peptidase_S8/S53_dom"/>
</dbReference>
<evidence type="ECO:0000256" key="4">
    <source>
        <dbReference type="ARBA" id="ARBA00022825"/>
    </source>
</evidence>
<accession>A0A7D4Q3A0</accession>
<dbReference type="PROSITE" id="PS51892">
    <property type="entry name" value="SUBTILASE"/>
    <property type="match status" value="1"/>
</dbReference>
<feature type="active site" description="Charge relay system" evidence="5 6">
    <location>
        <position position="244"/>
    </location>
</feature>
<keyword evidence="7" id="KW-0732">Signal</keyword>
<sequence length="1131" mass="116761">MQPSSSRPRRLLAATVAGCALVGAGLTGTAAVAADPAAPALTGSPALLSGASAGGTAVTLITGDTAYLTTDADGGQSVFVRGAGGESTGDVFTRTVEGDVYAIPVDALDAIGDDRLDLELFNVSGLVRQGYDDAGRTSLPVIVSGTVGVIEGTEATAELESIDATAVTIDKESAAEAFEALMAGGADVRIALDALMEPAVVPAAAGAASTSVMLDPRTGVEQTGAPKAWASGYTGEGVRVAVLDTGWDSSHPDLADHVVAEKDFTGSGATADQVGHGTHVAGTVAGDGTADVSRVGMAPDADLIIGKVLGPNGGSQSSIIEGMEWAVAQGADIVNMSLGSQVPAPCEDPVEAAVEALSDQALFVISAGNLSTRTSVTSPGCAPEALTVGAVDANGDVASFSSRGAVMGDHRVKPDISAPGVDIVSAWANGTGGVKYRSMSGTSMAAPHVAGAAALVAQAHPEWTGDQIKRALAAGVKTGETSTVYEEGAGELWVPGAIAATVTSDVSVSVGTFAWPHGADQKASTPVTYQNSGSKAVQLSFRVDDVTGADGARVPSSLIRVSPQTVTIPAGGSVEVTVSARGDVGTLATDAYGEISARVIATANGKTASTTAVGMWLAPQTTTVDFEVIDRNGAPASVGLFDLVDRHAPARGLVSLASGIPTEELRVGTYTVGAYVRTTVDGQRTWTYVSVPELEITGSTTKVTLDARDAVPITVDTPRPMKIVDSQFGTEMSWDRWGVESYLSTTGADLFVTPTARVKDGEFGFAVTMRGVDPSTSIATSPYIYNLVFATEHGIDAAQNHVVREKDLATVTESWHGELGPLAMLDVMTVRPAGWTTDLVGLSVPVNAPAQRTAYYTAGATWQQSASESSRLPAALWVDPERTYTAGQETSVDWYKLRSRTGTLYRADGSPGRVAERQGTLIGFSFPQWQDTVAGRYAIAGFREVGNTAVWVDGVYRGVAAFPYAQLTVGEGAHDVSVRIINTKLGSAPLSSTTYTVFSFSTDEPADGAIAALPVVFPRYDAAVDEFNRAPRDSAFEVTIGSVGQDGYDPGEWASLSVRMASTPIVWDVNNLPGESPSWVDVPVVERDGEWVALIDQADVPVNSKISLAVEGVDAHGAQVEQYVFDLYQVP</sequence>
<dbReference type="EMBL" id="CP054038">
    <property type="protein sequence ID" value="QKJ20812.1"/>
    <property type="molecule type" value="Genomic_DNA"/>
</dbReference>
<evidence type="ECO:0000259" key="8">
    <source>
        <dbReference type="Pfam" id="PF00082"/>
    </source>
</evidence>
<dbReference type="InterPro" id="IPR015500">
    <property type="entry name" value="Peptidase_S8_subtilisin-rel"/>
</dbReference>
<keyword evidence="4 6" id="KW-0720">Serine protease</keyword>
<evidence type="ECO:0000256" key="1">
    <source>
        <dbReference type="ARBA" id="ARBA00011073"/>
    </source>
</evidence>
<feature type="signal peptide" evidence="7">
    <location>
        <begin position="1"/>
        <end position="33"/>
    </location>
</feature>
<dbReference type="SUPFAM" id="SSF52743">
    <property type="entry name" value="Subtilisin-like"/>
    <property type="match status" value="1"/>
</dbReference>
<evidence type="ECO:0000256" key="7">
    <source>
        <dbReference type="SAM" id="SignalP"/>
    </source>
</evidence>
<feature type="active site" description="Charge relay system" evidence="5 6">
    <location>
        <position position="276"/>
    </location>
</feature>
<evidence type="ECO:0000256" key="3">
    <source>
        <dbReference type="ARBA" id="ARBA00022801"/>
    </source>
</evidence>
<dbReference type="PANTHER" id="PTHR43806:SF65">
    <property type="entry name" value="SERINE PROTEASE APRX"/>
    <property type="match status" value="1"/>
</dbReference>
<feature type="domain" description="Peptidase S8/S53" evidence="8">
    <location>
        <begin position="235"/>
        <end position="476"/>
    </location>
</feature>
<dbReference type="RefSeq" id="WP_172991237.1">
    <property type="nucleotide sequence ID" value="NZ_CP054038.1"/>
</dbReference>
<dbReference type="Pfam" id="PF00082">
    <property type="entry name" value="Peptidase_S8"/>
    <property type="match status" value="1"/>
</dbReference>
<dbReference type="InterPro" id="IPR050131">
    <property type="entry name" value="Peptidase_S8_subtilisin-like"/>
</dbReference>
<keyword evidence="2 6" id="KW-0645">Protease</keyword>
<feature type="chain" id="PRO_5028852559" evidence="7">
    <location>
        <begin position="34"/>
        <end position="1131"/>
    </location>
</feature>
<protein>
    <submittedName>
        <fullName evidence="9">S8 family serine peptidase</fullName>
    </submittedName>
</protein>
<name>A0A7D4Q3A0_9MICO</name>
<evidence type="ECO:0000256" key="6">
    <source>
        <dbReference type="PROSITE-ProRule" id="PRU01240"/>
    </source>
</evidence>
<evidence type="ECO:0000313" key="10">
    <source>
        <dbReference type="Proteomes" id="UP000502498"/>
    </source>
</evidence>
<gene>
    <name evidence="9" type="ORF">HQM25_16565</name>
</gene>
<dbReference type="PROSITE" id="PS00138">
    <property type="entry name" value="SUBTILASE_SER"/>
    <property type="match status" value="1"/>
</dbReference>
<dbReference type="Gene3D" id="3.40.50.200">
    <property type="entry name" value="Peptidase S8/S53 domain"/>
    <property type="match status" value="1"/>
</dbReference>
<dbReference type="InterPro" id="IPR036852">
    <property type="entry name" value="Peptidase_S8/S53_dom_sf"/>
</dbReference>
<keyword evidence="3 6" id="KW-0378">Hydrolase</keyword>
<comment type="similarity">
    <text evidence="1 6">Belongs to the peptidase S8 family.</text>
</comment>
<proteinExistence type="inferred from homology"/>
<dbReference type="PROSITE" id="PS00137">
    <property type="entry name" value="SUBTILASE_HIS"/>
    <property type="match status" value="1"/>
</dbReference>
<dbReference type="PRINTS" id="PR00723">
    <property type="entry name" value="SUBTILISIN"/>
</dbReference>